<evidence type="ECO:0000259" key="1">
    <source>
        <dbReference type="Pfam" id="PF14579"/>
    </source>
</evidence>
<evidence type="ECO:0000313" key="3">
    <source>
        <dbReference type="Proteomes" id="UP001152749"/>
    </source>
</evidence>
<dbReference type="EMBL" id="OX336425">
    <property type="protein sequence ID" value="CAI2768153.1"/>
    <property type="molecule type" value="Genomic_DNA"/>
</dbReference>
<name>A0A9W4TJE3_9FLAO</name>
<dbReference type="KEGG" id="fcs:TRV642_3349"/>
<accession>A0A9W4TJE3</accession>
<dbReference type="Proteomes" id="UP001152749">
    <property type="component" value="Chromosome"/>
</dbReference>
<proteinExistence type="predicted"/>
<protein>
    <recommendedName>
        <fullName evidence="1">DNA polymerase helix-hairpin-helix motif domain-containing protein</fullName>
    </recommendedName>
</protein>
<dbReference type="AlphaFoldDB" id="A0A9W4TJE3"/>
<dbReference type="InterPro" id="IPR029460">
    <property type="entry name" value="DNAPol_HHH"/>
</dbReference>
<evidence type="ECO:0000313" key="2">
    <source>
        <dbReference type="EMBL" id="CAI2768153.1"/>
    </source>
</evidence>
<gene>
    <name evidence="2" type="ORF">TRV642_3349</name>
</gene>
<reference evidence="2" key="1">
    <citation type="submission" date="2022-09" db="EMBL/GenBank/DDBJ databases">
        <authorList>
            <person name="Duchaud E."/>
        </authorList>
    </citation>
    <scope>NUCLEOTIDE SEQUENCE</scope>
    <source>
        <strain evidence="2">TRV642</strain>
    </source>
</reference>
<sequence>MHLQSLESKTAVLIQTEREQNGDYKSLEDFINRIPIGIEGLQILIFIDAFRFTGRTKNQLLVIARLILVNFRPENRNLMLIREPVREYELPKLERSEFEDAFDEIELLGFPVSISPFDLLRTRFRGDAMAKDLLRCHKKTVRMMAYLISRKHVPTKMGSMYFGTWIDAEGQFFDTAHFTGSLKEYPFQGGGCYLLLGSVEVDYHFPTITVTKMAKMPFIADPRYSNADDHQFTAHKNIKEDVSMTHRAPYPQEHEINLPRHKMK</sequence>
<dbReference type="Pfam" id="PF14579">
    <property type="entry name" value="HHH_6"/>
    <property type="match status" value="1"/>
</dbReference>
<organism evidence="2 3">
    <name type="scientific">Flavobacterium collinsii</name>
    <dbReference type="NCBI Taxonomy" id="1114861"/>
    <lineage>
        <taxon>Bacteria</taxon>
        <taxon>Pseudomonadati</taxon>
        <taxon>Bacteroidota</taxon>
        <taxon>Flavobacteriia</taxon>
        <taxon>Flavobacteriales</taxon>
        <taxon>Flavobacteriaceae</taxon>
        <taxon>Flavobacterium</taxon>
    </lineage>
</organism>
<feature type="domain" description="DNA polymerase helix-hairpin-helix motif" evidence="1">
    <location>
        <begin position="4"/>
        <end position="60"/>
    </location>
</feature>